<dbReference type="STRING" id="183478.A0A364MYU8"/>
<dbReference type="Pfam" id="PF02434">
    <property type="entry name" value="Fringe"/>
    <property type="match status" value="1"/>
</dbReference>
<proteinExistence type="inferred from homology"/>
<evidence type="ECO:0000313" key="15">
    <source>
        <dbReference type="Proteomes" id="UP000249619"/>
    </source>
</evidence>
<dbReference type="InterPro" id="IPR003378">
    <property type="entry name" value="Fringe-like_glycosylTrfase"/>
</dbReference>
<evidence type="ECO:0000256" key="10">
    <source>
        <dbReference type="ARBA" id="ARBA00022989"/>
    </source>
</evidence>
<evidence type="ECO:0000256" key="8">
    <source>
        <dbReference type="ARBA" id="ARBA00022741"/>
    </source>
</evidence>
<name>A0A364MYU8_STELY</name>
<keyword evidence="7 12" id="KW-0812">Transmembrane</keyword>
<feature type="domain" description="Fringe-like glycosyltransferase" evidence="13">
    <location>
        <begin position="477"/>
        <end position="551"/>
    </location>
</feature>
<evidence type="ECO:0000256" key="12">
    <source>
        <dbReference type="SAM" id="Phobius"/>
    </source>
</evidence>
<comment type="caution">
    <text evidence="14">The sequence shown here is derived from an EMBL/GenBank/DDBJ whole genome shotgun (WGS) entry which is preliminary data.</text>
</comment>
<dbReference type="FunFam" id="3.90.550.50:FF:000039">
    <property type="entry name" value="WGS project CABT00000000 data, contig 2.9"/>
    <property type="match status" value="1"/>
</dbReference>
<dbReference type="EMBL" id="QGDH01000109">
    <property type="protein sequence ID" value="RAR06834.1"/>
    <property type="molecule type" value="Genomic_DNA"/>
</dbReference>
<evidence type="ECO:0000256" key="3">
    <source>
        <dbReference type="ARBA" id="ARBA00006462"/>
    </source>
</evidence>
<keyword evidence="9" id="KW-0735">Signal-anchor</keyword>
<evidence type="ECO:0000256" key="1">
    <source>
        <dbReference type="ARBA" id="ARBA00004606"/>
    </source>
</evidence>
<evidence type="ECO:0000259" key="13">
    <source>
        <dbReference type="Pfam" id="PF02434"/>
    </source>
</evidence>
<keyword evidence="5" id="KW-0328">Glycosyltransferase</keyword>
<comment type="similarity">
    <text evidence="3">Belongs to the glycosyltransferase 31 family. Beta3-Gal-T subfamily.</text>
</comment>
<protein>
    <recommendedName>
        <fullName evidence="4">N-acetylgalactosaminide beta-1,3-galactosyltransferase</fullName>
        <ecNumber evidence="4">2.4.1.122</ecNumber>
    </recommendedName>
</protein>
<evidence type="ECO:0000256" key="5">
    <source>
        <dbReference type="ARBA" id="ARBA00022676"/>
    </source>
</evidence>
<keyword evidence="6 14" id="KW-0808">Transferase</keyword>
<evidence type="ECO:0000256" key="9">
    <source>
        <dbReference type="ARBA" id="ARBA00022968"/>
    </source>
</evidence>
<evidence type="ECO:0000256" key="2">
    <source>
        <dbReference type="ARBA" id="ARBA00004922"/>
    </source>
</evidence>
<evidence type="ECO:0000256" key="11">
    <source>
        <dbReference type="ARBA" id="ARBA00023136"/>
    </source>
</evidence>
<evidence type="ECO:0000256" key="7">
    <source>
        <dbReference type="ARBA" id="ARBA00022692"/>
    </source>
</evidence>
<comment type="pathway">
    <text evidence="2">Protein modification; protein glycosylation.</text>
</comment>
<comment type="subcellular location">
    <subcellularLocation>
        <location evidence="1">Membrane</location>
        <topology evidence="1">Single-pass type II membrane protein</topology>
    </subcellularLocation>
</comment>
<dbReference type="PANTHER" id="PTHR23033:SF43">
    <property type="entry name" value="APPLE DOMAIN-CONTAINING PROTEIN"/>
    <property type="match status" value="1"/>
</dbReference>
<keyword evidence="10 12" id="KW-1133">Transmembrane helix</keyword>
<dbReference type="AlphaFoldDB" id="A0A364MYU8"/>
<dbReference type="GO" id="GO:0016263">
    <property type="term" value="F:glycoprotein-N-acetylgalactosamine 3-beta-galactosyltransferase activity"/>
    <property type="evidence" value="ECO:0007669"/>
    <property type="project" value="UniProtKB-EC"/>
</dbReference>
<dbReference type="GO" id="GO:0000166">
    <property type="term" value="F:nucleotide binding"/>
    <property type="evidence" value="ECO:0007669"/>
    <property type="project" value="UniProtKB-KW"/>
</dbReference>
<feature type="transmembrane region" description="Helical" evidence="12">
    <location>
        <begin position="324"/>
        <end position="344"/>
    </location>
</feature>
<evidence type="ECO:0000256" key="6">
    <source>
        <dbReference type="ARBA" id="ARBA00022679"/>
    </source>
</evidence>
<dbReference type="GO" id="GO:0016020">
    <property type="term" value="C:membrane"/>
    <property type="evidence" value="ECO:0007669"/>
    <property type="project" value="UniProtKB-SubCell"/>
</dbReference>
<dbReference type="PANTHER" id="PTHR23033">
    <property type="entry name" value="BETA1,3-GALACTOSYLTRANSFERASE"/>
    <property type="match status" value="1"/>
</dbReference>
<evidence type="ECO:0000256" key="4">
    <source>
        <dbReference type="ARBA" id="ARBA00012557"/>
    </source>
</evidence>
<keyword evidence="8" id="KW-0547">Nucleotide-binding</keyword>
<dbReference type="InterPro" id="IPR026050">
    <property type="entry name" value="C1GALT1/C1GALT1_chp1"/>
</dbReference>
<organism evidence="14 15">
    <name type="scientific">Stemphylium lycopersici</name>
    <name type="common">Tomato gray leaf spot disease fungus</name>
    <name type="synonym">Thyrospora lycopersici</name>
    <dbReference type="NCBI Taxonomy" id="183478"/>
    <lineage>
        <taxon>Eukaryota</taxon>
        <taxon>Fungi</taxon>
        <taxon>Dikarya</taxon>
        <taxon>Ascomycota</taxon>
        <taxon>Pezizomycotina</taxon>
        <taxon>Dothideomycetes</taxon>
        <taxon>Pleosporomycetidae</taxon>
        <taxon>Pleosporales</taxon>
        <taxon>Pleosporineae</taxon>
        <taxon>Pleosporaceae</taxon>
        <taxon>Stemphylium</taxon>
    </lineage>
</organism>
<sequence>MAEVPASTVPVTADMTHNVHDRKSFLRLLGEIRNLIYEYCLSDEKQTGISPLGQACRTTRLEYMPMRLHMREVYVRLQDAERFLRSFYSDASPFPSPSHCRIRVCLELLDGADKKSVLDAKRLPKFLLRYPGIDITFDGFVSVWEKTMDLNKLVDAIKSNESAWRVALTNIKSMSLWTRTWSKGLEDYPQWELLLAIDERKTKIWPAGKTLSEREMEDFMAGLDFQKENENVWARMMVWFKRGSRISENHSFPLYLRYMLVFDVVIVMTKEWRRAAEAAKDGRLAGFELVLAPISRVKPALPKHGGRWQSNTTAMMVRLTPLRLLCAAIALFFFFATFLIPRLWRGERGYDILLERPPPAGPGSAPKMVPFGEECSPFTAGVMEDVTIVLKIGAGEVANKLPAYINRLGRCKQDLLIFSDRKDSYNGFDIVDPLAHLRPEYRFDNPDFEIYDLIQTTNTTKDKSPNGWKLDKYKFLPMMEWTSYMRPESEWYVFLELDTYVNYDNLYRFLSNFNPRTAYYFGSPVWPKKKASFAHGGSGFVLSRAALNKIMALGRMFGENKHFPGTHFFGVDVQKQCCGDEILAQVLKKSGVPLRGYWPMFNGEKPYTMRFDNEQWCEAIMTMHHLNEDDFTSMSQWENARPHPERPLMFEELFTMIEPHLQEKADDWSNMSEDVTYKKSKTASKSFENCQKACAKDSSCLQFEHTGTECLLGYSIRLGHHQDRDGERQRTSGWMLDRIRAFKQARSPCQGARFVHSNP</sequence>
<dbReference type="OrthoDB" id="414175at2759"/>
<dbReference type="Proteomes" id="UP000249619">
    <property type="component" value="Unassembled WGS sequence"/>
</dbReference>
<gene>
    <name evidence="14" type="ORF">DDE83_006774</name>
</gene>
<dbReference type="Gene3D" id="3.90.550.50">
    <property type="match status" value="1"/>
</dbReference>
<reference evidence="15" key="1">
    <citation type="submission" date="2018-05" db="EMBL/GenBank/DDBJ databases">
        <title>Draft genome sequence of Stemphylium lycopersici strain CIDEFI 213.</title>
        <authorList>
            <person name="Medina R."/>
            <person name="Franco M.E.E."/>
            <person name="Lucentini C.G."/>
            <person name="Saparrat M.C.N."/>
            <person name="Balatti P.A."/>
        </authorList>
    </citation>
    <scope>NUCLEOTIDE SEQUENCE [LARGE SCALE GENOMIC DNA]</scope>
    <source>
        <strain evidence="15">CIDEFI 213</strain>
    </source>
</reference>
<keyword evidence="11 12" id="KW-0472">Membrane</keyword>
<keyword evidence="15" id="KW-1185">Reference proteome</keyword>
<accession>A0A364MYU8</accession>
<evidence type="ECO:0000313" key="14">
    <source>
        <dbReference type="EMBL" id="RAR06834.1"/>
    </source>
</evidence>
<dbReference type="EC" id="2.4.1.122" evidence="4"/>